<comment type="caution">
    <text evidence="1">The sequence shown here is derived from an EMBL/GenBank/DDBJ whole genome shotgun (WGS) entry which is preliminary data.</text>
</comment>
<name>A0ABU5L8R4_9RICK</name>
<evidence type="ECO:0000313" key="1">
    <source>
        <dbReference type="EMBL" id="MDZ5762508.1"/>
    </source>
</evidence>
<sequence length="160" mass="18610">MRSVTVLKEDRFPILMEEIKNYVKASNDEEPLLEQLMHFSLSSFQNETGISPNKKLIQIKYENFAHTILFFPILPILKIEKFLLNGLNYEGNYKIKNGVLHANIQSESQIEIIYTAGLLEENLAFQAVKGSILEHIAFSYEKRGYVMQTDIFRKFKEMSL</sequence>
<organism evidence="1 2">
    <name type="scientific">Candidatus Cyrtobacter comes</name>
    <dbReference type="NCBI Taxonomy" id="675776"/>
    <lineage>
        <taxon>Bacteria</taxon>
        <taxon>Pseudomonadati</taxon>
        <taxon>Pseudomonadota</taxon>
        <taxon>Alphaproteobacteria</taxon>
        <taxon>Rickettsiales</taxon>
        <taxon>Candidatus Midichloriaceae</taxon>
        <taxon>Candidatus Cyrtobacter</taxon>
    </lineage>
</organism>
<gene>
    <name evidence="1" type="ORF">Cyrtocomes_00895</name>
</gene>
<reference evidence="1 2" key="1">
    <citation type="submission" date="2023-02" db="EMBL/GenBank/DDBJ databases">
        <title>Host association and intracellularity evolved multiple times independently in the Rickettsiales.</title>
        <authorList>
            <person name="Castelli M."/>
            <person name="Nardi T."/>
            <person name="Gammuto L."/>
            <person name="Bellinzona G."/>
            <person name="Sabaneyeva E."/>
            <person name="Potekhin A."/>
            <person name="Serra V."/>
            <person name="Petroni G."/>
            <person name="Sassera D."/>
        </authorList>
    </citation>
    <scope>NUCLEOTIDE SEQUENCE [LARGE SCALE GENOMIC DNA]</scope>
    <source>
        <strain evidence="1 2">BOD18</strain>
    </source>
</reference>
<dbReference type="RefSeq" id="WP_322497971.1">
    <property type="nucleotide sequence ID" value="NZ_JARGYT010000056.1"/>
</dbReference>
<evidence type="ECO:0000313" key="2">
    <source>
        <dbReference type="Proteomes" id="UP001293791"/>
    </source>
</evidence>
<accession>A0ABU5L8R4</accession>
<dbReference type="Proteomes" id="UP001293791">
    <property type="component" value="Unassembled WGS sequence"/>
</dbReference>
<proteinExistence type="predicted"/>
<dbReference type="EMBL" id="JARGYT010000056">
    <property type="protein sequence ID" value="MDZ5762508.1"/>
    <property type="molecule type" value="Genomic_DNA"/>
</dbReference>
<keyword evidence="2" id="KW-1185">Reference proteome</keyword>
<protein>
    <submittedName>
        <fullName evidence="1">Uncharacterized protein</fullName>
    </submittedName>
</protein>